<keyword evidence="8" id="KW-0472">Membrane</keyword>
<dbReference type="Proteomes" id="UP000307000">
    <property type="component" value="Chromosome"/>
</dbReference>
<organism evidence="10 11">
    <name type="scientific">Glutamicibacter creatinolyticus</name>
    <dbReference type="NCBI Taxonomy" id="162496"/>
    <lineage>
        <taxon>Bacteria</taxon>
        <taxon>Bacillati</taxon>
        <taxon>Actinomycetota</taxon>
        <taxon>Actinomycetes</taxon>
        <taxon>Micrococcales</taxon>
        <taxon>Micrococcaceae</taxon>
        <taxon>Glutamicibacter</taxon>
    </lineage>
</organism>
<dbReference type="Gene3D" id="2.10.109.10">
    <property type="entry name" value="Umud Fragment, subunit A"/>
    <property type="match status" value="1"/>
</dbReference>
<keyword evidence="5 8" id="KW-0645">Protease</keyword>
<evidence type="ECO:0000256" key="3">
    <source>
        <dbReference type="ARBA" id="ARBA00009370"/>
    </source>
</evidence>
<evidence type="ECO:0000256" key="6">
    <source>
        <dbReference type="ARBA" id="ARBA00022801"/>
    </source>
</evidence>
<dbReference type="Pfam" id="PF10502">
    <property type="entry name" value="Peptidase_S26"/>
    <property type="match status" value="1"/>
</dbReference>
<evidence type="ECO:0000256" key="7">
    <source>
        <dbReference type="PIRSR" id="PIRSR600223-1"/>
    </source>
</evidence>
<evidence type="ECO:0000259" key="9">
    <source>
        <dbReference type="Pfam" id="PF10502"/>
    </source>
</evidence>
<dbReference type="EC" id="3.4.21.89" evidence="4 8"/>
<evidence type="ECO:0000256" key="5">
    <source>
        <dbReference type="ARBA" id="ARBA00022670"/>
    </source>
</evidence>
<dbReference type="GO" id="GO:0005886">
    <property type="term" value="C:plasma membrane"/>
    <property type="evidence" value="ECO:0007669"/>
    <property type="project" value="UniProtKB-SubCell"/>
</dbReference>
<gene>
    <name evidence="10" type="primary">lepB_1</name>
    <name evidence="10" type="ORF">GcLGCM259_1280</name>
</gene>
<dbReference type="PROSITE" id="PS00501">
    <property type="entry name" value="SPASE_I_1"/>
    <property type="match status" value="1"/>
</dbReference>
<comment type="catalytic activity">
    <reaction evidence="1 8">
        <text>Cleavage of hydrophobic, N-terminal signal or leader sequences from secreted and periplasmic proteins.</text>
        <dbReference type="EC" id="3.4.21.89"/>
    </reaction>
</comment>
<dbReference type="GO" id="GO:0009003">
    <property type="term" value="F:signal peptidase activity"/>
    <property type="evidence" value="ECO:0007669"/>
    <property type="project" value="UniProtKB-EC"/>
</dbReference>
<dbReference type="GO" id="GO:0004252">
    <property type="term" value="F:serine-type endopeptidase activity"/>
    <property type="evidence" value="ECO:0007669"/>
    <property type="project" value="InterPro"/>
</dbReference>
<sequence length="215" mass="23900">MNRIARAERAVTKRRTWSWVWRFVIAAIILGFLATITIRATLLDVYHIKSVSMQPTLNPGESILVDLRAYGEQGPERGDIVVFDGRGSFLPYQRASFADTISRALHWSGSNSSYVKRIIGVGGDTVECCSPDGRLMVNGHPIAEEYVMHGNAPSEQKFSVQVPEGRIWVMGDHREKSEDSRSLLGASGGGMIPVDRVLGEVTEVIWPLKKRHPVE</sequence>
<dbReference type="InterPro" id="IPR000223">
    <property type="entry name" value="Pept_S26A_signal_pept_1"/>
</dbReference>
<reference evidence="10 11" key="1">
    <citation type="submission" date="2018-12" db="EMBL/GenBank/DDBJ databases">
        <title>Complete Genome Sequence of Glutamicibacter creatinolyticus strain LGCM259,isolated from an abscess of a 12-year-old mare in Italy.</title>
        <authorList>
            <person name="Santos R.G."/>
            <person name="Silva A.L."/>
            <person name="Seyffert N."/>
            <person name="Castro T.L.P."/>
            <person name="Attili A.R."/>
            <person name="Rifici C."/>
            <person name="Mazzullo G."/>
            <person name="Brenig B."/>
            <person name="Venanzi F."/>
            <person name="Azevedo V."/>
        </authorList>
    </citation>
    <scope>NUCLEOTIDE SEQUENCE [LARGE SCALE GENOMIC DNA]</scope>
    <source>
        <strain evidence="10 11">LGCM 259</strain>
    </source>
</reference>
<name>A0A5B7WUP7_9MICC</name>
<feature type="transmembrane region" description="Helical" evidence="8">
    <location>
        <begin position="20"/>
        <end position="42"/>
    </location>
</feature>
<comment type="similarity">
    <text evidence="3 8">Belongs to the peptidase S26 family.</text>
</comment>
<dbReference type="PRINTS" id="PR00727">
    <property type="entry name" value="LEADERPTASE"/>
</dbReference>
<accession>A0A5B7WUP7</accession>
<dbReference type="InterPro" id="IPR019758">
    <property type="entry name" value="Pept_S26A_signal_pept_1_CS"/>
</dbReference>
<dbReference type="InterPro" id="IPR019756">
    <property type="entry name" value="Pept_S26A_signal_pept_1_Ser-AS"/>
</dbReference>
<feature type="active site" evidence="7">
    <location>
        <position position="52"/>
    </location>
</feature>
<dbReference type="PANTHER" id="PTHR43390">
    <property type="entry name" value="SIGNAL PEPTIDASE I"/>
    <property type="match status" value="1"/>
</dbReference>
<dbReference type="PANTHER" id="PTHR43390:SF1">
    <property type="entry name" value="CHLOROPLAST PROCESSING PEPTIDASE"/>
    <property type="match status" value="1"/>
</dbReference>
<protein>
    <recommendedName>
        <fullName evidence="4 8">Signal peptidase I</fullName>
        <ecNumber evidence="4 8">3.4.21.89</ecNumber>
    </recommendedName>
</protein>
<dbReference type="InterPro" id="IPR019533">
    <property type="entry name" value="Peptidase_S26"/>
</dbReference>
<keyword evidence="8" id="KW-0812">Transmembrane</keyword>
<evidence type="ECO:0000256" key="2">
    <source>
        <dbReference type="ARBA" id="ARBA00004401"/>
    </source>
</evidence>
<evidence type="ECO:0000313" key="10">
    <source>
        <dbReference type="EMBL" id="QCY47015.1"/>
    </source>
</evidence>
<dbReference type="EMBL" id="CP034412">
    <property type="protein sequence ID" value="QCY47015.1"/>
    <property type="molecule type" value="Genomic_DNA"/>
</dbReference>
<keyword evidence="6 8" id="KW-0378">Hydrolase</keyword>
<dbReference type="RefSeq" id="WP_138926137.1">
    <property type="nucleotide sequence ID" value="NZ_CP034412.1"/>
</dbReference>
<evidence type="ECO:0000313" key="11">
    <source>
        <dbReference type="Proteomes" id="UP000307000"/>
    </source>
</evidence>
<dbReference type="KEGG" id="gcr:GcLGCM259_1280"/>
<evidence type="ECO:0000256" key="1">
    <source>
        <dbReference type="ARBA" id="ARBA00000677"/>
    </source>
</evidence>
<feature type="domain" description="Peptidase S26" evidence="9">
    <location>
        <begin position="19"/>
        <end position="206"/>
    </location>
</feature>
<dbReference type="CDD" id="cd06530">
    <property type="entry name" value="S26_SPase_I"/>
    <property type="match status" value="1"/>
</dbReference>
<dbReference type="GO" id="GO:0006465">
    <property type="term" value="P:signal peptide processing"/>
    <property type="evidence" value="ECO:0007669"/>
    <property type="project" value="InterPro"/>
</dbReference>
<evidence type="ECO:0000256" key="8">
    <source>
        <dbReference type="RuleBase" id="RU362042"/>
    </source>
</evidence>
<dbReference type="SUPFAM" id="SSF51306">
    <property type="entry name" value="LexA/Signal peptidase"/>
    <property type="match status" value="1"/>
</dbReference>
<comment type="subcellular location">
    <subcellularLocation>
        <location evidence="2">Cell membrane</location>
        <topology evidence="2">Single-pass type II membrane protein</topology>
    </subcellularLocation>
    <subcellularLocation>
        <location evidence="8">Membrane</location>
        <topology evidence="8">Single-pass type II membrane protein</topology>
    </subcellularLocation>
</comment>
<feature type="active site" evidence="7">
    <location>
        <position position="116"/>
    </location>
</feature>
<dbReference type="InterPro" id="IPR036286">
    <property type="entry name" value="LexA/Signal_pep-like_sf"/>
</dbReference>
<dbReference type="PROSITE" id="PS00761">
    <property type="entry name" value="SPASE_I_3"/>
    <property type="match status" value="1"/>
</dbReference>
<dbReference type="AlphaFoldDB" id="A0A5B7WUP7"/>
<keyword evidence="8" id="KW-1133">Transmembrane helix</keyword>
<evidence type="ECO:0000256" key="4">
    <source>
        <dbReference type="ARBA" id="ARBA00013208"/>
    </source>
</evidence>
<proteinExistence type="inferred from homology"/>
<keyword evidence="11" id="KW-1185">Reference proteome</keyword>
<dbReference type="NCBIfam" id="TIGR02227">
    <property type="entry name" value="sigpep_I_bact"/>
    <property type="match status" value="1"/>
</dbReference>